<evidence type="ECO:0000256" key="1">
    <source>
        <dbReference type="ARBA" id="ARBA00022729"/>
    </source>
</evidence>
<gene>
    <name evidence="5" type="ORF">WAZ07_12585</name>
</gene>
<feature type="transmembrane region" description="Helical" evidence="3">
    <location>
        <begin position="168"/>
        <end position="190"/>
    </location>
</feature>
<feature type="transmembrane region" description="Helical" evidence="3">
    <location>
        <begin position="269"/>
        <end position="288"/>
    </location>
</feature>
<evidence type="ECO:0000256" key="2">
    <source>
        <dbReference type="ARBA" id="ARBA00023008"/>
    </source>
</evidence>
<comment type="caution">
    <text evidence="5">The sequence shown here is derived from an EMBL/GenBank/DDBJ whole genome shotgun (WGS) entry which is preliminary data.</text>
</comment>
<organism evidence="5 6">
    <name type="scientific">Bacillus bruguierae</name>
    <dbReference type="NCBI Taxonomy" id="3127667"/>
    <lineage>
        <taxon>Bacteria</taxon>
        <taxon>Bacillati</taxon>
        <taxon>Bacillota</taxon>
        <taxon>Bacilli</taxon>
        <taxon>Bacillales</taxon>
        <taxon>Bacillaceae</taxon>
        <taxon>Bacillus</taxon>
    </lineage>
</organism>
<feature type="transmembrane region" description="Helical" evidence="3">
    <location>
        <begin position="300"/>
        <end position="320"/>
    </location>
</feature>
<dbReference type="Gene3D" id="2.60.40.1220">
    <property type="match status" value="1"/>
</dbReference>
<dbReference type="SUPFAM" id="SSF81296">
    <property type="entry name" value="E set domains"/>
    <property type="match status" value="1"/>
</dbReference>
<keyword evidence="6" id="KW-1185">Reference proteome</keyword>
<feature type="transmembrane region" description="Helical" evidence="3">
    <location>
        <begin position="210"/>
        <end position="230"/>
    </location>
</feature>
<keyword evidence="3" id="KW-1133">Transmembrane helix</keyword>
<keyword evidence="2" id="KW-0186">Copper</keyword>
<evidence type="ECO:0000313" key="5">
    <source>
        <dbReference type="EMBL" id="MEI4802141.1"/>
    </source>
</evidence>
<keyword evidence="3" id="KW-0812">Transmembrane</keyword>
<feature type="transmembrane region" description="Helical" evidence="3">
    <location>
        <begin position="358"/>
        <end position="377"/>
    </location>
</feature>
<dbReference type="InterPro" id="IPR007348">
    <property type="entry name" value="CopC_dom"/>
</dbReference>
<evidence type="ECO:0000259" key="4">
    <source>
        <dbReference type="Pfam" id="PF04234"/>
    </source>
</evidence>
<name>A0ABU8FHH5_9BACI</name>
<accession>A0ABU8FHH5</accession>
<proteinExistence type="predicted"/>
<keyword evidence="3" id="KW-0472">Membrane</keyword>
<feature type="transmembrane region" description="Helical" evidence="3">
    <location>
        <begin position="237"/>
        <end position="257"/>
    </location>
</feature>
<dbReference type="InterPro" id="IPR014755">
    <property type="entry name" value="Cu-Rt/internalin_Ig-like"/>
</dbReference>
<dbReference type="Proteomes" id="UP001372526">
    <property type="component" value="Unassembled WGS sequence"/>
</dbReference>
<dbReference type="EMBL" id="JBAWSX010000006">
    <property type="protein sequence ID" value="MEI4802141.1"/>
    <property type="molecule type" value="Genomic_DNA"/>
</dbReference>
<dbReference type="Pfam" id="PF04234">
    <property type="entry name" value="CopC"/>
    <property type="match status" value="1"/>
</dbReference>
<sequence length="386" mass="44632">MNPKPDEKLTNAPSNLSMTFSSQINKEKATVQIFDEKGLNIVKNSIEFSNNETTLSLRLPSLTNGVYTVIYYIPMNTGEIVRDSYIFTIDVFSEETANQSIFSFRSLFQLKYDSQFCGNIFATTSEQTWITLLYSTSVLHYFGIIILIGWIIWGYLLKPTDSINFKRYQATLLIFQLFFLLTTLLLLIFQSINTIDFDLNEKIVTLPIDILYGVSWIFLVSLAFISFFCLSRSNLICILWVVSTLFIKSMTAYTLIIFPSPFTIVFENIYLYIITVLGGGYLFIAVFQKQLFIQSLLPKIHLYVCILTAILFIYNLFVYFTYLNLNTSGATFFTIQLLTILLCLIHLYMFIKSKKSTYLSLGFQASILLCNIIFHEWTGFYNYLFL</sequence>
<keyword evidence="1" id="KW-0732">Signal</keyword>
<evidence type="ECO:0000256" key="3">
    <source>
        <dbReference type="SAM" id="Phobius"/>
    </source>
</evidence>
<feature type="transmembrane region" description="Helical" evidence="3">
    <location>
        <begin position="332"/>
        <end position="351"/>
    </location>
</feature>
<feature type="domain" description="CopC" evidence="4">
    <location>
        <begin position="2"/>
        <end position="89"/>
    </location>
</feature>
<protein>
    <submittedName>
        <fullName evidence="5">Copper resistance protein CopC</fullName>
    </submittedName>
</protein>
<dbReference type="InterPro" id="IPR014756">
    <property type="entry name" value="Ig_E-set"/>
</dbReference>
<evidence type="ECO:0000313" key="6">
    <source>
        <dbReference type="Proteomes" id="UP001372526"/>
    </source>
</evidence>
<reference evidence="5 6" key="1">
    <citation type="submission" date="2024-01" db="EMBL/GenBank/DDBJ databases">
        <title>Seven novel Bacillus-like species.</title>
        <authorList>
            <person name="Liu G."/>
        </authorList>
    </citation>
    <scope>NUCLEOTIDE SEQUENCE [LARGE SCALE GENOMIC DNA]</scope>
    <source>
        <strain evidence="5 6">FJAT-51639</strain>
    </source>
</reference>
<dbReference type="RefSeq" id="WP_336472725.1">
    <property type="nucleotide sequence ID" value="NZ_JBAWSX010000006.1"/>
</dbReference>
<feature type="transmembrane region" description="Helical" evidence="3">
    <location>
        <begin position="138"/>
        <end position="156"/>
    </location>
</feature>